<dbReference type="InterPro" id="IPR020459">
    <property type="entry name" value="AMP-binding"/>
</dbReference>
<keyword evidence="4" id="KW-0436">Ligase</keyword>
<dbReference type="EMBL" id="SMLW01000473">
    <property type="protein sequence ID" value="MTI24990.1"/>
    <property type="molecule type" value="Genomic_DNA"/>
</dbReference>
<reference evidence="4 5" key="1">
    <citation type="submission" date="2019-02" db="EMBL/GenBank/DDBJ databases">
        <authorList>
            <person name="Goldberg S.R."/>
            <person name="Haltli B.A."/>
            <person name="Correa H."/>
            <person name="Russell K.G."/>
        </authorList>
    </citation>
    <scope>NUCLEOTIDE SEQUENCE [LARGE SCALE GENOMIC DNA]</scope>
    <source>
        <strain evidence="4 5">JCM 16186</strain>
    </source>
</reference>
<dbReference type="Proteomes" id="UP000798808">
    <property type="component" value="Unassembled WGS sequence"/>
</dbReference>
<dbReference type="PANTHER" id="PTHR43272:SF33">
    <property type="entry name" value="AMP-BINDING DOMAIN-CONTAINING PROTEIN-RELATED"/>
    <property type="match status" value="1"/>
</dbReference>
<dbReference type="SUPFAM" id="SSF56801">
    <property type="entry name" value="Acetyl-CoA synthetase-like"/>
    <property type="match status" value="1"/>
</dbReference>
<evidence type="ECO:0000256" key="1">
    <source>
        <dbReference type="ARBA" id="ARBA00022741"/>
    </source>
</evidence>
<proteinExistence type="predicted"/>
<keyword evidence="1" id="KW-0547">Nucleotide-binding</keyword>
<evidence type="ECO:0000313" key="5">
    <source>
        <dbReference type="Proteomes" id="UP000798808"/>
    </source>
</evidence>
<name>A0ABW9RPV3_9BACT</name>
<comment type="caution">
    <text evidence="4">The sequence shown here is derived from an EMBL/GenBank/DDBJ whole genome shotgun (WGS) entry which is preliminary data.</text>
</comment>
<evidence type="ECO:0000259" key="3">
    <source>
        <dbReference type="Pfam" id="PF00501"/>
    </source>
</evidence>
<keyword evidence="2" id="KW-0067">ATP-binding</keyword>
<gene>
    <name evidence="4" type="ORF">E1163_08565</name>
</gene>
<sequence>MKITRIFDVLHFQLADRPKQDALSNKVNGRWIKYSTSEVVDIVNQLSTGLLELGIKKGDKVAIASFNRPEWVFADYAILQIGAINVPMYPNSTAEDYAYIMRDAGVKLVFAGDVDVTAKINEAKQSLDHDPKVYCFDEIEAATFWKQALKPVTEQTLKEIDSLKAGIAYEDLATIIYTSGTTGNPKGVMLSHKNILSNANSVCDAFAMGGPEHRTISFLPLSHIFERTALYTYMQMGVSIYYAESMETLGENLKEVRPHFFATVPRLLEKVYEKIVSKGYELHGVKKSLFFWALNLAKQFDLGKSQGMWYNLQLKLANKIIFNKWREALGGNVQFIISGGAALQPSLANIFWAAQVKVLEAYGLTETSPGISFSRLDAIKIGCVGPMLKGVQVKIAEDGEVLAKGDNVMMGYYKQPEATAEVINSDGWFHTGDIGEMVDGKYLKITDRKKEMFKTSGGKYIAPQPIENKLVESLMIDQAMVVGESRKFPAALIVPNFEKMEDYCRRHQITYTTPAEMILNEKIIHKYQEEVNHANEEFAQYEKIKKFRLLAQPWTIEKGEMTPKLSLKRKIIKQHYQQEIDRIYEGV</sequence>
<organism evidence="4 5">
    <name type="scientific">Fulvivirga kasyanovii</name>
    <dbReference type="NCBI Taxonomy" id="396812"/>
    <lineage>
        <taxon>Bacteria</taxon>
        <taxon>Pseudomonadati</taxon>
        <taxon>Bacteroidota</taxon>
        <taxon>Cytophagia</taxon>
        <taxon>Cytophagales</taxon>
        <taxon>Fulvivirgaceae</taxon>
        <taxon>Fulvivirga</taxon>
    </lineage>
</organism>
<evidence type="ECO:0000313" key="4">
    <source>
        <dbReference type="EMBL" id="MTI24990.1"/>
    </source>
</evidence>
<dbReference type="PROSITE" id="PS00455">
    <property type="entry name" value="AMP_BINDING"/>
    <property type="match status" value="1"/>
</dbReference>
<dbReference type="CDD" id="cd05907">
    <property type="entry name" value="VL_LC_FACS_like"/>
    <property type="match status" value="1"/>
</dbReference>
<dbReference type="InterPro" id="IPR020845">
    <property type="entry name" value="AMP-binding_CS"/>
</dbReference>
<accession>A0ABW9RPV3</accession>
<dbReference type="RefSeq" id="WP_155171027.1">
    <property type="nucleotide sequence ID" value="NZ_BAAAFL010000012.1"/>
</dbReference>
<dbReference type="InterPro" id="IPR042099">
    <property type="entry name" value="ANL_N_sf"/>
</dbReference>
<dbReference type="Pfam" id="PF23562">
    <property type="entry name" value="AMP-binding_C_3"/>
    <property type="match status" value="1"/>
</dbReference>
<dbReference type="PANTHER" id="PTHR43272">
    <property type="entry name" value="LONG-CHAIN-FATTY-ACID--COA LIGASE"/>
    <property type="match status" value="1"/>
</dbReference>
<evidence type="ECO:0000256" key="2">
    <source>
        <dbReference type="ARBA" id="ARBA00022840"/>
    </source>
</evidence>
<keyword evidence="5" id="KW-1185">Reference proteome</keyword>
<dbReference type="Gene3D" id="3.40.50.12780">
    <property type="entry name" value="N-terminal domain of ligase-like"/>
    <property type="match status" value="1"/>
</dbReference>
<dbReference type="PRINTS" id="PR00154">
    <property type="entry name" value="AMPBINDING"/>
</dbReference>
<dbReference type="GO" id="GO:0016874">
    <property type="term" value="F:ligase activity"/>
    <property type="evidence" value="ECO:0007669"/>
    <property type="project" value="UniProtKB-KW"/>
</dbReference>
<dbReference type="Pfam" id="PF00501">
    <property type="entry name" value="AMP-binding"/>
    <property type="match status" value="1"/>
</dbReference>
<dbReference type="InterPro" id="IPR000873">
    <property type="entry name" value="AMP-dep_synth/lig_dom"/>
</dbReference>
<feature type="domain" description="AMP-dependent synthetase/ligase" evidence="3">
    <location>
        <begin position="14"/>
        <end position="413"/>
    </location>
</feature>
<protein>
    <submittedName>
        <fullName evidence="4">Long-chain fatty acid--CoA ligase</fullName>
    </submittedName>
</protein>